<keyword evidence="6 8" id="KW-1133">Transmembrane helix</keyword>
<keyword evidence="7 8" id="KW-0472">Membrane</keyword>
<feature type="transmembrane region" description="Helical" evidence="8">
    <location>
        <begin position="115"/>
        <end position="134"/>
    </location>
</feature>
<reference evidence="9 10" key="1">
    <citation type="submission" date="2017-01" db="EMBL/GenBank/DDBJ databases">
        <title>Draft genome sequence of Pseudomonas pachastrellae type strain CCUG 46540T from a deep sea.</title>
        <authorList>
            <person name="Gomila M."/>
            <person name="Mulet M."/>
            <person name="Lalucat J."/>
            <person name="Garcia-Valdes E."/>
        </authorList>
    </citation>
    <scope>NUCLEOTIDE SEQUENCE [LARGE SCALE GENOMIC DNA]</scope>
    <source>
        <strain evidence="9 10">CCUG 46540</strain>
    </source>
</reference>
<dbReference type="Pfam" id="PF01925">
    <property type="entry name" value="TauE"/>
    <property type="match status" value="1"/>
</dbReference>
<dbReference type="PANTHER" id="PTHR30269">
    <property type="entry name" value="TRANSMEMBRANE PROTEIN YFCA"/>
    <property type="match status" value="1"/>
</dbReference>
<dbReference type="GO" id="GO:0005886">
    <property type="term" value="C:plasma membrane"/>
    <property type="evidence" value="ECO:0007669"/>
    <property type="project" value="UniProtKB-SubCell"/>
</dbReference>
<evidence type="ECO:0000313" key="9">
    <source>
        <dbReference type="EMBL" id="ONM43099.1"/>
    </source>
</evidence>
<dbReference type="InterPro" id="IPR052017">
    <property type="entry name" value="TSUP"/>
</dbReference>
<evidence type="ECO:0000256" key="2">
    <source>
        <dbReference type="ARBA" id="ARBA00009142"/>
    </source>
</evidence>
<feature type="transmembrane region" description="Helical" evidence="8">
    <location>
        <begin position="87"/>
        <end position="108"/>
    </location>
</feature>
<evidence type="ECO:0000256" key="8">
    <source>
        <dbReference type="RuleBase" id="RU363041"/>
    </source>
</evidence>
<dbReference type="PANTHER" id="PTHR30269:SF37">
    <property type="entry name" value="MEMBRANE TRANSPORTER PROTEIN"/>
    <property type="match status" value="1"/>
</dbReference>
<dbReference type="InterPro" id="IPR002781">
    <property type="entry name" value="TM_pro_TauE-like"/>
</dbReference>
<dbReference type="OrthoDB" id="9783137at2"/>
<evidence type="ECO:0000256" key="7">
    <source>
        <dbReference type="ARBA" id="ARBA00023136"/>
    </source>
</evidence>
<feature type="transmembrane region" description="Helical" evidence="8">
    <location>
        <begin position="239"/>
        <end position="260"/>
    </location>
</feature>
<dbReference type="EMBL" id="MUBC01000036">
    <property type="protein sequence ID" value="ONM43099.1"/>
    <property type="molecule type" value="Genomic_DNA"/>
</dbReference>
<evidence type="ECO:0000256" key="4">
    <source>
        <dbReference type="ARBA" id="ARBA00022475"/>
    </source>
</evidence>
<protein>
    <recommendedName>
        <fullName evidence="8">Probable membrane transporter protein</fullName>
    </recommendedName>
</protein>
<dbReference type="STRING" id="254161.SAMN05216256_109107"/>
<evidence type="ECO:0000313" key="10">
    <source>
        <dbReference type="Proteomes" id="UP000242847"/>
    </source>
</evidence>
<keyword evidence="4 8" id="KW-1003">Cell membrane</keyword>
<feature type="transmembrane region" description="Helical" evidence="8">
    <location>
        <begin position="6"/>
        <end position="39"/>
    </location>
</feature>
<evidence type="ECO:0000256" key="6">
    <source>
        <dbReference type="ARBA" id="ARBA00022989"/>
    </source>
</evidence>
<accession>A0A1S8DE10</accession>
<evidence type="ECO:0000256" key="3">
    <source>
        <dbReference type="ARBA" id="ARBA00022448"/>
    </source>
</evidence>
<organism evidence="9 10">
    <name type="scientific">Halopseudomonas pachastrellae</name>
    <dbReference type="NCBI Taxonomy" id="254161"/>
    <lineage>
        <taxon>Bacteria</taxon>
        <taxon>Pseudomonadati</taxon>
        <taxon>Pseudomonadota</taxon>
        <taxon>Gammaproteobacteria</taxon>
        <taxon>Pseudomonadales</taxon>
        <taxon>Pseudomonadaceae</taxon>
        <taxon>Halopseudomonas</taxon>
    </lineage>
</organism>
<keyword evidence="10" id="KW-1185">Reference proteome</keyword>
<dbReference type="RefSeq" id="WP_083728431.1">
    <property type="nucleotide sequence ID" value="NZ_FOUD01000009.1"/>
</dbReference>
<name>A0A1S8DE10_9GAMM</name>
<dbReference type="AlphaFoldDB" id="A0A1S8DE10"/>
<comment type="caution">
    <text evidence="9">The sequence shown here is derived from an EMBL/GenBank/DDBJ whole genome shotgun (WGS) entry which is preliminary data.</text>
</comment>
<feature type="transmembrane region" description="Helical" evidence="8">
    <location>
        <begin position="207"/>
        <end position="227"/>
    </location>
</feature>
<feature type="transmembrane region" description="Helical" evidence="8">
    <location>
        <begin position="46"/>
        <end position="67"/>
    </location>
</feature>
<comment type="similarity">
    <text evidence="2 8">Belongs to the 4-toluene sulfonate uptake permease (TSUP) (TC 2.A.102) family.</text>
</comment>
<keyword evidence="5 8" id="KW-0812">Transmembrane</keyword>
<comment type="subcellular location">
    <subcellularLocation>
        <location evidence="1 8">Cell membrane</location>
        <topology evidence="1 8">Multi-pass membrane protein</topology>
    </subcellularLocation>
</comment>
<evidence type="ECO:0000256" key="5">
    <source>
        <dbReference type="ARBA" id="ARBA00022692"/>
    </source>
</evidence>
<proteinExistence type="inferred from homology"/>
<keyword evidence="3" id="KW-0813">Transport</keyword>
<feature type="transmembrane region" description="Helical" evidence="8">
    <location>
        <begin position="146"/>
        <end position="171"/>
    </location>
</feature>
<gene>
    <name evidence="9" type="ORF">BXT89_14690</name>
</gene>
<feature type="transmembrane region" description="Helical" evidence="8">
    <location>
        <begin position="183"/>
        <end position="201"/>
    </location>
</feature>
<evidence type="ECO:0000256" key="1">
    <source>
        <dbReference type="ARBA" id="ARBA00004651"/>
    </source>
</evidence>
<sequence length="261" mass="28800">MTDLSLWQYALIGLVFVWSGFVRSGLGFGGAVLALPFLLLIHDDPLVFLPLIAAHLLLFSSLTVIMNNRRQPETAQQTGSAGGSVDWRYLGHMLLVMMIPKLIGVFGLLTLPPKIMSLIIFVIVSGYALSYIFNRPFRSNSRVVDTLFLMLGGYISGTSLIGAPLIIAVAAQHVAREKLRDTLFVLWFVLVSIKMAAFVWAGVDLQLIHHLWLLPCVTVGHLIGLRFHNRMLHNDSGQFFRVLGVTLLVTSAVGLGKVFMT</sequence>
<dbReference type="Proteomes" id="UP000242847">
    <property type="component" value="Unassembled WGS sequence"/>
</dbReference>